<dbReference type="AlphaFoldDB" id="A0A9D4GTL6"/>
<accession>A0A9D4GTL6</accession>
<comment type="caution">
    <text evidence="3">The sequence shown here is derived from an EMBL/GenBank/DDBJ whole genome shotgun (WGS) entry which is preliminary data.</text>
</comment>
<evidence type="ECO:0000313" key="4">
    <source>
        <dbReference type="Proteomes" id="UP000828390"/>
    </source>
</evidence>
<organism evidence="3 4">
    <name type="scientific">Dreissena polymorpha</name>
    <name type="common">Zebra mussel</name>
    <name type="synonym">Mytilus polymorpha</name>
    <dbReference type="NCBI Taxonomy" id="45954"/>
    <lineage>
        <taxon>Eukaryota</taxon>
        <taxon>Metazoa</taxon>
        <taxon>Spiralia</taxon>
        <taxon>Lophotrochozoa</taxon>
        <taxon>Mollusca</taxon>
        <taxon>Bivalvia</taxon>
        <taxon>Autobranchia</taxon>
        <taxon>Heteroconchia</taxon>
        <taxon>Euheterodonta</taxon>
        <taxon>Imparidentia</taxon>
        <taxon>Neoheterodontei</taxon>
        <taxon>Myida</taxon>
        <taxon>Dreissenoidea</taxon>
        <taxon>Dreissenidae</taxon>
        <taxon>Dreissena</taxon>
    </lineage>
</organism>
<gene>
    <name evidence="3" type="ORF">DPMN_124627</name>
</gene>
<dbReference type="EMBL" id="JAIWYP010000005">
    <property type="protein sequence ID" value="KAH3822835.1"/>
    <property type="molecule type" value="Genomic_DNA"/>
</dbReference>
<sequence>MDNFLRTIRAIRRRIEANILNIEKYKYNKVVLLEIQSTLEEELSNFTVKWDEFHEYLSIIENEIPEAKAEKGAQVVLKKALEEKVELSVRIINTLLTAPDNAEEDESSVSGSRRSSRSSNSSRSKAISDAVIERKVKAETARARLQYVEEAERLKKEQYELELSVQKRRSEMESNLNILKCKQEVVESEAELRAVEEMLNENCSVKSEAVKSVSSISKKSKSEIVNDYLNKLPARLDSQSKIQQDTFHLRPSAPEFVPQTTANFANYMVKKDLLLSRVTKFNDRPEQFYT</sequence>
<evidence type="ECO:0000313" key="3">
    <source>
        <dbReference type="EMBL" id="KAH3822835.1"/>
    </source>
</evidence>
<evidence type="ECO:0000256" key="2">
    <source>
        <dbReference type="SAM" id="MobiDB-lite"/>
    </source>
</evidence>
<evidence type="ECO:0000256" key="1">
    <source>
        <dbReference type="SAM" id="Coils"/>
    </source>
</evidence>
<protein>
    <submittedName>
        <fullName evidence="3">Uncharacterized protein</fullName>
    </submittedName>
</protein>
<dbReference type="Proteomes" id="UP000828390">
    <property type="component" value="Unassembled WGS sequence"/>
</dbReference>
<feature type="coiled-coil region" evidence="1">
    <location>
        <begin position="137"/>
        <end position="198"/>
    </location>
</feature>
<proteinExistence type="predicted"/>
<feature type="compositionally biased region" description="Low complexity" evidence="2">
    <location>
        <begin position="108"/>
        <end position="124"/>
    </location>
</feature>
<name>A0A9D4GTL6_DREPO</name>
<feature type="region of interest" description="Disordered" evidence="2">
    <location>
        <begin position="102"/>
        <end position="126"/>
    </location>
</feature>
<reference evidence="3" key="2">
    <citation type="submission" date="2020-11" db="EMBL/GenBank/DDBJ databases">
        <authorList>
            <person name="McCartney M.A."/>
            <person name="Auch B."/>
            <person name="Kono T."/>
            <person name="Mallez S."/>
            <person name="Becker A."/>
            <person name="Gohl D.M."/>
            <person name="Silverstein K.A.T."/>
            <person name="Koren S."/>
            <person name="Bechman K.B."/>
            <person name="Herman A."/>
            <person name="Abrahante J.E."/>
            <person name="Garbe J."/>
        </authorList>
    </citation>
    <scope>NUCLEOTIDE SEQUENCE</scope>
    <source>
        <strain evidence="3">Duluth1</strain>
        <tissue evidence="3">Whole animal</tissue>
    </source>
</reference>
<reference evidence="3" key="1">
    <citation type="journal article" date="2019" name="bioRxiv">
        <title>The Genome of the Zebra Mussel, Dreissena polymorpha: A Resource for Invasive Species Research.</title>
        <authorList>
            <person name="McCartney M.A."/>
            <person name="Auch B."/>
            <person name="Kono T."/>
            <person name="Mallez S."/>
            <person name="Zhang Y."/>
            <person name="Obille A."/>
            <person name="Becker A."/>
            <person name="Abrahante J.E."/>
            <person name="Garbe J."/>
            <person name="Badalamenti J.P."/>
            <person name="Herman A."/>
            <person name="Mangelson H."/>
            <person name="Liachko I."/>
            <person name="Sullivan S."/>
            <person name="Sone E.D."/>
            <person name="Koren S."/>
            <person name="Silverstein K.A.T."/>
            <person name="Beckman K.B."/>
            <person name="Gohl D.M."/>
        </authorList>
    </citation>
    <scope>NUCLEOTIDE SEQUENCE</scope>
    <source>
        <strain evidence="3">Duluth1</strain>
        <tissue evidence="3">Whole animal</tissue>
    </source>
</reference>
<keyword evidence="1" id="KW-0175">Coiled coil</keyword>
<keyword evidence="4" id="KW-1185">Reference proteome</keyword>